<sequence>MLKNKQRKAWHADLKWLFGLLAAILLTISLTSLAMYRLSADSGLNKAKEKIASEEPGKGNADIGHTEDKDGKASKSISEPKIILGDKEYTPEELKNMDEKEVQALMKKYGMDKGSGSWGKDSREKGKGDISKPEREIFSEGGINPKMISEMMGSQMSAMAGPMFMPAIIEFMDNARQGMYFSIFLSTLIGALLFLIPMIIFSHRWGRIVSPSVVLLIASLPVFIFNIALKGGGMFGAMSKEEGFFSVIGSMADVNYGLFLGLVLTAAVLILGSVALSLAMSIFTKKPAEAKK</sequence>
<comment type="caution">
    <text evidence="3">The sequence shown here is derived from an EMBL/GenBank/DDBJ whole genome shotgun (WGS) entry which is preliminary data.</text>
</comment>
<keyword evidence="2" id="KW-0472">Membrane</keyword>
<feature type="compositionally biased region" description="Basic and acidic residues" evidence="1">
    <location>
        <begin position="64"/>
        <end position="73"/>
    </location>
</feature>
<gene>
    <name evidence="3" type="ORF">LCGC14_1787260</name>
</gene>
<dbReference type="AlphaFoldDB" id="A0A0F9J8I4"/>
<keyword evidence="2" id="KW-0812">Transmembrane</keyword>
<evidence type="ECO:0000256" key="1">
    <source>
        <dbReference type="SAM" id="MobiDB-lite"/>
    </source>
</evidence>
<reference evidence="3" key="1">
    <citation type="journal article" date="2015" name="Nature">
        <title>Complex archaea that bridge the gap between prokaryotes and eukaryotes.</title>
        <authorList>
            <person name="Spang A."/>
            <person name="Saw J.H."/>
            <person name="Jorgensen S.L."/>
            <person name="Zaremba-Niedzwiedzka K."/>
            <person name="Martijn J."/>
            <person name="Lind A.E."/>
            <person name="van Eijk R."/>
            <person name="Schleper C."/>
            <person name="Guy L."/>
            <person name="Ettema T.J."/>
        </authorList>
    </citation>
    <scope>NUCLEOTIDE SEQUENCE</scope>
</reference>
<keyword evidence="2" id="KW-1133">Transmembrane helix</keyword>
<feature type="transmembrane region" description="Helical" evidence="2">
    <location>
        <begin position="213"/>
        <end position="238"/>
    </location>
</feature>
<dbReference type="EMBL" id="LAZR01017010">
    <property type="protein sequence ID" value="KKM02156.1"/>
    <property type="molecule type" value="Genomic_DNA"/>
</dbReference>
<name>A0A0F9J8I4_9ZZZZ</name>
<evidence type="ECO:0000256" key="2">
    <source>
        <dbReference type="SAM" id="Phobius"/>
    </source>
</evidence>
<accession>A0A0F9J8I4</accession>
<proteinExistence type="predicted"/>
<feature type="transmembrane region" description="Helical" evidence="2">
    <location>
        <begin position="178"/>
        <end position="201"/>
    </location>
</feature>
<feature type="region of interest" description="Disordered" evidence="1">
    <location>
        <begin position="49"/>
        <end position="77"/>
    </location>
</feature>
<feature type="transmembrane region" description="Helical" evidence="2">
    <location>
        <begin position="16"/>
        <end position="36"/>
    </location>
</feature>
<feature type="transmembrane region" description="Helical" evidence="2">
    <location>
        <begin position="258"/>
        <end position="283"/>
    </location>
</feature>
<organism evidence="3">
    <name type="scientific">marine sediment metagenome</name>
    <dbReference type="NCBI Taxonomy" id="412755"/>
    <lineage>
        <taxon>unclassified sequences</taxon>
        <taxon>metagenomes</taxon>
        <taxon>ecological metagenomes</taxon>
    </lineage>
</organism>
<evidence type="ECO:0000313" key="3">
    <source>
        <dbReference type="EMBL" id="KKM02156.1"/>
    </source>
</evidence>
<protein>
    <submittedName>
        <fullName evidence="3">Uncharacterized protein</fullName>
    </submittedName>
</protein>